<dbReference type="GO" id="GO:0016020">
    <property type="term" value="C:membrane"/>
    <property type="evidence" value="ECO:0007669"/>
    <property type="project" value="UniProtKB-SubCell"/>
</dbReference>
<dbReference type="Pfam" id="PF03188">
    <property type="entry name" value="Cytochrom_B561"/>
    <property type="match status" value="1"/>
</dbReference>
<comment type="cofactor">
    <cofactor evidence="1">
        <name>heme b</name>
        <dbReference type="ChEBI" id="CHEBI:60344"/>
    </cofactor>
</comment>
<dbReference type="InParanoid" id="A0A7R8Z1I4"/>
<keyword evidence="14" id="KW-1185">Reference proteome</keyword>
<keyword evidence="4" id="KW-0349">Heme</keyword>
<feature type="transmembrane region" description="Helical" evidence="11">
    <location>
        <begin position="69"/>
        <end position="95"/>
    </location>
</feature>
<comment type="subcellular location">
    <subcellularLocation>
        <location evidence="2">Membrane</location>
        <topology evidence="2">Multi-pass membrane protein</topology>
    </subcellularLocation>
</comment>
<evidence type="ECO:0000256" key="4">
    <source>
        <dbReference type="ARBA" id="ARBA00022617"/>
    </source>
</evidence>
<keyword evidence="9" id="KW-0408">Iron</keyword>
<dbReference type="SMART" id="SM00665">
    <property type="entry name" value="B561"/>
    <property type="match status" value="1"/>
</dbReference>
<dbReference type="Gene3D" id="1.20.120.1770">
    <property type="match status" value="1"/>
</dbReference>
<dbReference type="InterPro" id="IPR006593">
    <property type="entry name" value="Cyt_b561/ferric_Rdtase_TM"/>
</dbReference>
<evidence type="ECO:0000256" key="9">
    <source>
        <dbReference type="ARBA" id="ARBA00023004"/>
    </source>
</evidence>
<feature type="transmembrane region" description="Helical" evidence="11">
    <location>
        <begin position="25"/>
        <end position="49"/>
    </location>
</feature>
<name>A0A7R8Z1I4_HERIL</name>
<dbReference type="PANTHER" id="PTHR10106:SF24">
    <property type="entry name" value="NO EXTENDED MEMORY, ISOFORM A"/>
    <property type="match status" value="1"/>
</dbReference>
<feature type="domain" description="Cytochrome b561" evidence="12">
    <location>
        <begin position="1"/>
        <end position="165"/>
    </location>
</feature>
<keyword evidence="8 11" id="KW-1133">Transmembrane helix</keyword>
<dbReference type="FunFam" id="1.20.120.1770:FF:000001">
    <property type="entry name" value="Cytochrome b reductase 1"/>
    <property type="match status" value="1"/>
</dbReference>
<dbReference type="AlphaFoldDB" id="A0A7R8Z1I4"/>
<keyword evidence="5 11" id="KW-0812">Transmembrane</keyword>
<evidence type="ECO:0000259" key="12">
    <source>
        <dbReference type="PROSITE" id="PS50939"/>
    </source>
</evidence>
<evidence type="ECO:0000256" key="6">
    <source>
        <dbReference type="ARBA" id="ARBA00022723"/>
    </source>
</evidence>
<protein>
    <recommendedName>
        <fullName evidence="12">Cytochrome b561 domain-containing protein</fullName>
    </recommendedName>
</protein>
<evidence type="ECO:0000256" key="8">
    <source>
        <dbReference type="ARBA" id="ARBA00022989"/>
    </source>
</evidence>
<evidence type="ECO:0000256" key="1">
    <source>
        <dbReference type="ARBA" id="ARBA00001970"/>
    </source>
</evidence>
<accession>A0A7R8Z1I4</accession>
<proteinExistence type="predicted"/>
<dbReference type="EMBL" id="LR899014">
    <property type="protein sequence ID" value="CAD7092601.1"/>
    <property type="molecule type" value="Genomic_DNA"/>
</dbReference>
<keyword evidence="7" id="KW-0249">Electron transport</keyword>
<organism evidence="13 14">
    <name type="scientific">Hermetia illucens</name>
    <name type="common">Black soldier fly</name>
    <dbReference type="NCBI Taxonomy" id="343691"/>
    <lineage>
        <taxon>Eukaryota</taxon>
        <taxon>Metazoa</taxon>
        <taxon>Ecdysozoa</taxon>
        <taxon>Arthropoda</taxon>
        <taxon>Hexapoda</taxon>
        <taxon>Insecta</taxon>
        <taxon>Pterygota</taxon>
        <taxon>Neoptera</taxon>
        <taxon>Endopterygota</taxon>
        <taxon>Diptera</taxon>
        <taxon>Brachycera</taxon>
        <taxon>Stratiomyomorpha</taxon>
        <taxon>Stratiomyidae</taxon>
        <taxon>Hermetiinae</taxon>
        <taxon>Hermetia</taxon>
    </lineage>
</organism>
<evidence type="ECO:0000313" key="13">
    <source>
        <dbReference type="EMBL" id="CAD7092601.1"/>
    </source>
</evidence>
<evidence type="ECO:0000256" key="11">
    <source>
        <dbReference type="SAM" id="Phobius"/>
    </source>
</evidence>
<feature type="transmembrane region" description="Helical" evidence="11">
    <location>
        <begin position="107"/>
        <end position="129"/>
    </location>
</feature>
<evidence type="ECO:0000256" key="10">
    <source>
        <dbReference type="ARBA" id="ARBA00023136"/>
    </source>
</evidence>
<dbReference type="Proteomes" id="UP000594454">
    <property type="component" value="Chromosome 6"/>
</dbReference>
<evidence type="ECO:0000256" key="2">
    <source>
        <dbReference type="ARBA" id="ARBA00004141"/>
    </source>
</evidence>
<feature type="transmembrane region" description="Helical" evidence="11">
    <location>
        <begin position="144"/>
        <end position="164"/>
    </location>
</feature>
<keyword evidence="3" id="KW-0813">Transport</keyword>
<evidence type="ECO:0000256" key="5">
    <source>
        <dbReference type="ARBA" id="ARBA00022692"/>
    </source>
</evidence>
<keyword evidence="6" id="KW-0479">Metal-binding</keyword>
<dbReference type="PROSITE" id="PS50939">
    <property type="entry name" value="CYTOCHROME_B561"/>
    <property type="match status" value="1"/>
</dbReference>
<evidence type="ECO:0000256" key="3">
    <source>
        <dbReference type="ARBA" id="ARBA00022448"/>
    </source>
</evidence>
<keyword evidence="10 11" id="KW-0472">Membrane</keyword>
<evidence type="ECO:0000313" key="14">
    <source>
        <dbReference type="Proteomes" id="UP000594454"/>
    </source>
</evidence>
<sequence length="181" mass="19880">MIAGFITFSGFSILLYRLCRCLKHIYVKLAHMFFHACAIPCIVVGFLAVFDSHNLQEPPLPNFYSLHSWLGFVTMGLFALQFIVGFFSFLVLLCCENATYGCRAAMVPIHASFGLVNFMLAIATCVTGLTEKVISAQFPEAEKIVMNSLGMVLVAIGIVVSVAVRRSNAPATAKVYVTERL</sequence>
<dbReference type="PANTHER" id="PTHR10106">
    <property type="entry name" value="CYTOCHROME B561-RELATED"/>
    <property type="match status" value="1"/>
</dbReference>
<evidence type="ECO:0000256" key="7">
    <source>
        <dbReference type="ARBA" id="ARBA00022982"/>
    </source>
</evidence>
<dbReference type="GO" id="GO:0046872">
    <property type="term" value="F:metal ion binding"/>
    <property type="evidence" value="ECO:0007669"/>
    <property type="project" value="UniProtKB-KW"/>
</dbReference>
<dbReference type="InterPro" id="IPR043205">
    <property type="entry name" value="CYB561/CYBRD1-like"/>
</dbReference>
<reference evidence="13 14" key="1">
    <citation type="submission" date="2020-11" db="EMBL/GenBank/DDBJ databases">
        <authorList>
            <person name="Wallbank WR R."/>
            <person name="Pardo Diaz C."/>
            <person name="Kozak K."/>
            <person name="Martin S."/>
            <person name="Jiggins C."/>
            <person name="Moest M."/>
            <person name="Warren A I."/>
            <person name="Generalovic N T."/>
            <person name="Byers J.R.P. K."/>
            <person name="Montejo-Kovacevich G."/>
            <person name="Yen C E."/>
        </authorList>
    </citation>
    <scope>NUCLEOTIDE SEQUENCE [LARGE SCALE GENOMIC DNA]</scope>
</reference>
<dbReference type="GO" id="GO:0016491">
    <property type="term" value="F:oxidoreductase activity"/>
    <property type="evidence" value="ECO:0007669"/>
    <property type="project" value="InterPro"/>
</dbReference>
<dbReference type="OrthoDB" id="907479at2759"/>
<gene>
    <name evidence="13" type="ORF">HERILL_LOCUS14952</name>
</gene>